<name>A0ABV7J0B0_9RHOB</name>
<dbReference type="InterPro" id="IPR036271">
    <property type="entry name" value="Tet_transcr_reg_TetR-rel_C_sf"/>
</dbReference>
<dbReference type="NCBIfam" id="NF001978">
    <property type="entry name" value="PRK00767.1"/>
    <property type="match status" value="1"/>
</dbReference>
<dbReference type="RefSeq" id="WP_380073775.1">
    <property type="nucleotide sequence ID" value="NZ_JBHRTO010000001.1"/>
</dbReference>
<keyword evidence="1" id="KW-0678">Repressor</keyword>
<dbReference type="Gene3D" id="1.10.357.10">
    <property type="entry name" value="Tetracycline Repressor, domain 2"/>
    <property type="match status" value="1"/>
</dbReference>
<gene>
    <name evidence="7" type="primary">betI</name>
    <name evidence="7" type="ORF">ACFOGH_14420</name>
</gene>
<dbReference type="SUPFAM" id="SSF46689">
    <property type="entry name" value="Homeodomain-like"/>
    <property type="match status" value="1"/>
</dbReference>
<keyword evidence="2" id="KW-0805">Transcription regulation</keyword>
<evidence type="ECO:0000259" key="6">
    <source>
        <dbReference type="PROSITE" id="PS50977"/>
    </source>
</evidence>
<evidence type="ECO:0000313" key="7">
    <source>
        <dbReference type="EMBL" id="MFC3182194.1"/>
    </source>
</evidence>
<dbReference type="InterPro" id="IPR050109">
    <property type="entry name" value="HTH-type_TetR-like_transc_reg"/>
</dbReference>
<dbReference type="SUPFAM" id="SSF48498">
    <property type="entry name" value="Tetracyclin repressor-like, C-terminal domain"/>
    <property type="match status" value="1"/>
</dbReference>
<keyword evidence="4" id="KW-0804">Transcription</keyword>
<evidence type="ECO:0000313" key="8">
    <source>
        <dbReference type="Proteomes" id="UP001595547"/>
    </source>
</evidence>
<dbReference type="PROSITE" id="PS50977">
    <property type="entry name" value="HTH_TETR_2"/>
    <property type="match status" value="1"/>
</dbReference>
<proteinExistence type="predicted"/>
<comment type="caution">
    <text evidence="7">The sequence shown here is derived from an EMBL/GenBank/DDBJ whole genome shotgun (WGS) entry which is preliminary data.</text>
</comment>
<keyword evidence="8" id="KW-1185">Reference proteome</keyword>
<dbReference type="EMBL" id="JBHRTO010000001">
    <property type="protein sequence ID" value="MFC3182194.1"/>
    <property type="molecule type" value="Genomic_DNA"/>
</dbReference>
<accession>A0ABV7J0B0</accession>
<organism evidence="7 8">
    <name type="scientific">Cypionkella sinensis</name>
    <dbReference type="NCBI Taxonomy" id="1756043"/>
    <lineage>
        <taxon>Bacteria</taxon>
        <taxon>Pseudomonadati</taxon>
        <taxon>Pseudomonadota</taxon>
        <taxon>Alphaproteobacteria</taxon>
        <taxon>Rhodobacterales</taxon>
        <taxon>Paracoccaceae</taxon>
        <taxon>Cypionkella</taxon>
    </lineage>
</organism>
<evidence type="ECO:0000256" key="3">
    <source>
        <dbReference type="ARBA" id="ARBA00023125"/>
    </source>
</evidence>
<dbReference type="PANTHER" id="PTHR30055:SF228">
    <property type="entry name" value="TRANSCRIPTIONAL REGULATOR-RELATED"/>
    <property type="match status" value="1"/>
</dbReference>
<sequence>MTKIAFRTRIEDLRRRELIEAAHRVFMQHGLGGMTTKRICDEAGMSPGILSYYFKGKEDVLFAMVRLNNRLLMEAVATGLAQATTRWGRLEAIIAGNFPEGLFEPNIANAWLSVCAASATNQRYARLQRIFYARLQSNLASVFRDVLPDARFKQIALALGTMIDGLWLRRATGEPLTPQDGAVLVLGVAVALLTEAERAQLAA</sequence>
<dbReference type="Pfam" id="PF13977">
    <property type="entry name" value="TetR_C_6"/>
    <property type="match status" value="1"/>
</dbReference>
<evidence type="ECO:0000256" key="4">
    <source>
        <dbReference type="ARBA" id="ARBA00023163"/>
    </source>
</evidence>
<feature type="domain" description="HTH tetR-type" evidence="6">
    <location>
        <begin position="12"/>
        <end position="72"/>
    </location>
</feature>
<dbReference type="PANTHER" id="PTHR30055">
    <property type="entry name" value="HTH-TYPE TRANSCRIPTIONAL REGULATOR RUTR"/>
    <property type="match status" value="1"/>
</dbReference>
<dbReference type="InterPro" id="IPR009057">
    <property type="entry name" value="Homeodomain-like_sf"/>
</dbReference>
<evidence type="ECO:0000256" key="2">
    <source>
        <dbReference type="ARBA" id="ARBA00023015"/>
    </source>
</evidence>
<dbReference type="InterPro" id="IPR039538">
    <property type="entry name" value="BetI_C"/>
</dbReference>
<feature type="DNA-binding region" description="H-T-H motif" evidence="5">
    <location>
        <begin position="35"/>
        <end position="54"/>
    </location>
</feature>
<dbReference type="Pfam" id="PF00440">
    <property type="entry name" value="TetR_N"/>
    <property type="match status" value="1"/>
</dbReference>
<keyword evidence="3 5" id="KW-0238">DNA-binding</keyword>
<dbReference type="PRINTS" id="PR00455">
    <property type="entry name" value="HTHTETR"/>
</dbReference>
<protein>
    <submittedName>
        <fullName evidence="7">Transcriptional regulator BetI</fullName>
    </submittedName>
</protein>
<evidence type="ECO:0000256" key="5">
    <source>
        <dbReference type="PROSITE-ProRule" id="PRU00335"/>
    </source>
</evidence>
<evidence type="ECO:0000256" key="1">
    <source>
        <dbReference type="ARBA" id="ARBA00022491"/>
    </source>
</evidence>
<dbReference type="Proteomes" id="UP001595547">
    <property type="component" value="Unassembled WGS sequence"/>
</dbReference>
<reference evidence="8" key="1">
    <citation type="journal article" date="2019" name="Int. J. Syst. Evol. Microbiol.">
        <title>The Global Catalogue of Microorganisms (GCM) 10K type strain sequencing project: providing services to taxonomists for standard genome sequencing and annotation.</title>
        <authorList>
            <consortium name="The Broad Institute Genomics Platform"/>
            <consortium name="The Broad Institute Genome Sequencing Center for Infectious Disease"/>
            <person name="Wu L."/>
            <person name="Ma J."/>
        </authorList>
    </citation>
    <scope>NUCLEOTIDE SEQUENCE [LARGE SCALE GENOMIC DNA]</scope>
    <source>
        <strain evidence="8">KCTC 52039</strain>
    </source>
</reference>
<dbReference type="InterPro" id="IPR001647">
    <property type="entry name" value="HTH_TetR"/>
</dbReference>